<dbReference type="Proteomes" id="UP000504609">
    <property type="component" value="Unplaced"/>
</dbReference>
<evidence type="ECO:0000256" key="3">
    <source>
        <dbReference type="ARBA" id="ARBA00023163"/>
    </source>
</evidence>
<dbReference type="PANTHER" id="PTHR43952">
    <property type="entry name" value="MYB FAMILY TRANSCRIPTION FACTOR-RELATED"/>
    <property type="match status" value="1"/>
</dbReference>
<evidence type="ECO:0000256" key="5">
    <source>
        <dbReference type="SAM" id="MobiDB-lite"/>
    </source>
</evidence>
<reference evidence="8" key="1">
    <citation type="submission" date="2025-08" db="UniProtKB">
        <authorList>
            <consortium name="RefSeq"/>
        </authorList>
    </citation>
    <scope>IDENTIFICATION</scope>
    <source>
        <tissue evidence="8">Young leaves</tissue>
    </source>
</reference>
<keyword evidence="2" id="KW-0805">Transcription regulation</keyword>
<feature type="region of interest" description="Disordered" evidence="5">
    <location>
        <begin position="72"/>
        <end position="103"/>
    </location>
</feature>
<dbReference type="InterPro" id="IPR001005">
    <property type="entry name" value="SANT/Myb"/>
</dbReference>
<accession>A0A6J1FXX9</accession>
<name>A0A6J1FXX9_CUCMO</name>
<proteinExistence type="predicted"/>
<evidence type="ECO:0000256" key="4">
    <source>
        <dbReference type="ARBA" id="ARBA00023242"/>
    </source>
</evidence>
<comment type="subcellular location">
    <subcellularLocation>
        <location evidence="1">Nucleus</location>
    </subcellularLocation>
</comment>
<evidence type="ECO:0000313" key="7">
    <source>
        <dbReference type="Proteomes" id="UP000504609"/>
    </source>
</evidence>
<evidence type="ECO:0000259" key="6">
    <source>
        <dbReference type="PROSITE" id="PS50090"/>
    </source>
</evidence>
<dbReference type="RefSeq" id="XP_022944318.1">
    <property type="nucleotide sequence ID" value="XM_023088550.1"/>
</dbReference>
<dbReference type="AlphaFoldDB" id="A0A6J1FXX9"/>
<dbReference type="InterPro" id="IPR009057">
    <property type="entry name" value="Homeodomain-like_sf"/>
</dbReference>
<dbReference type="PANTHER" id="PTHR43952:SF75">
    <property type="entry name" value="PROTEIN RADIALIS-LIKE 6"/>
    <property type="match status" value="1"/>
</dbReference>
<dbReference type="KEGG" id="cmos:111448798"/>
<dbReference type="Gene3D" id="1.10.10.60">
    <property type="entry name" value="Homeodomain-like"/>
    <property type="match status" value="1"/>
</dbReference>
<evidence type="ECO:0000256" key="1">
    <source>
        <dbReference type="ARBA" id="ARBA00004123"/>
    </source>
</evidence>
<protein>
    <submittedName>
        <fullName evidence="8">Protein RADIALIS-like 2</fullName>
    </submittedName>
</protein>
<dbReference type="PROSITE" id="PS50090">
    <property type="entry name" value="MYB_LIKE"/>
    <property type="match status" value="1"/>
</dbReference>
<feature type="domain" description="Myb-like" evidence="6">
    <location>
        <begin position="5"/>
        <end position="60"/>
    </location>
</feature>
<dbReference type="InterPro" id="IPR044636">
    <property type="entry name" value="RADIALIS-like"/>
</dbReference>
<evidence type="ECO:0000256" key="2">
    <source>
        <dbReference type="ARBA" id="ARBA00023015"/>
    </source>
</evidence>
<dbReference type="SUPFAM" id="SSF46689">
    <property type="entry name" value="Homeodomain-like"/>
    <property type="match status" value="1"/>
</dbReference>
<dbReference type="GeneID" id="111448798"/>
<keyword evidence="7" id="KW-1185">Reference proteome</keyword>
<organism evidence="7 8">
    <name type="scientific">Cucurbita moschata</name>
    <name type="common">Winter crookneck squash</name>
    <name type="synonym">Cucurbita pepo var. moschata</name>
    <dbReference type="NCBI Taxonomy" id="3662"/>
    <lineage>
        <taxon>Eukaryota</taxon>
        <taxon>Viridiplantae</taxon>
        <taxon>Streptophyta</taxon>
        <taxon>Embryophyta</taxon>
        <taxon>Tracheophyta</taxon>
        <taxon>Spermatophyta</taxon>
        <taxon>Magnoliopsida</taxon>
        <taxon>eudicotyledons</taxon>
        <taxon>Gunneridae</taxon>
        <taxon>Pentapetalae</taxon>
        <taxon>rosids</taxon>
        <taxon>fabids</taxon>
        <taxon>Cucurbitales</taxon>
        <taxon>Cucurbitaceae</taxon>
        <taxon>Cucurbiteae</taxon>
        <taxon>Cucurbita</taxon>
    </lineage>
</organism>
<feature type="compositionally biased region" description="Low complexity" evidence="5">
    <location>
        <begin position="77"/>
        <end position="89"/>
    </location>
</feature>
<dbReference type="GO" id="GO:0003700">
    <property type="term" value="F:DNA-binding transcription factor activity"/>
    <property type="evidence" value="ECO:0007669"/>
    <property type="project" value="InterPro"/>
</dbReference>
<gene>
    <name evidence="8" type="primary">LOC111448798</name>
</gene>
<dbReference type="FunFam" id="1.10.10.60:FF:000154">
    <property type="entry name" value="Transcription factor SRM1"/>
    <property type="match status" value="1"/>
</dbReference>
<keyword evidence="4" id="KW-0539">Nucleus</keyword>
<dbReference type="SMART" id="SM00717">
    <property type="entry name" value="SANT"/>
    <property type="match status" value="1"/>
</dbReference>
<dbReference type="GO" id="GO:0005634">
    <property type="term" value="C:nucleus"/>
    <property type="evidence" value="ECO:0007669"/>
    <property type="project" value="UniProtKB-SubCell"/>
</dbReference>
<evidence type="ECO:0000313" key="8">
    <source>
        <dbReference type="RefSeq" id="XP_022944318.1"/>
    </source>
</evidence>
<feature type="compositionally biased region" description="Basic and acidic residues" evidence="5">
    <location>
        <begin position="93"/>
        <end position="103"/>
    </location>
</feature>
<keyword evidence="3" id="KW-0804">Transcription</keyword>
<sequence length="103" mass="11387">MASMASSHRSSSWTPKQNKAFERALAVFDKDTPDRWLNVAKAVGGGKTPDEVKTHFDLLVEDVKHIESGHVPFPNYSSTASASGTSNANINDQEQRMRDLKLQ</sequence>